<evidence type="ECO:0000256" key="1">
    <source>
        <dbReference type="ARBA" id="ARBA00002485"/>
    </source>
</evidence>
<dbReference type="Pfam" id="PF00210">
    <property type="entry name" value="Ferritin"/>
    <property type="match status" value="1"/>
</dbReference>
<protein>
    <recommendedName>
        <fullName evidence="9">Ferritin</fullName>
        <ecNumber evidence="9">1.16.3.2</ecNumber>
    </recommendedName>
</protein>
<dbReference type="InterPro" id="IPR041719">
    <property type="entry name" value="Ferritin_prok"/>
</dbReference>
<feature type="domain" description="Ferritin-like diiron" evidence="10">
    <location>
        <begin position="1"/>
        <end position="145"/>
    </location>
</feature>
<reference evidence="11 12" key="1">
    <citation type="submission" date="2015-12" db="EMBL/GenBank/DDBJ databases">
        <title>Draft genome sequence of the thermoanaerobe Thermotalea metallivorans, an isolate from the runoff channel of the Great Artesian Basin, Australia.</title>
        <authorList>
            <person name="Patel B.K."/>
        </authorList>
    </citation>
    <scope>NUCLEOTIDE SEQUENCE [LARGE SCALE GENOMIC DNA]</scope>
    <source>
        <strain evidence="11 12">B2-1</strain>
    </source>
</reference>
<dbReference type="InterPro" id="IPR009040">
    <property type="entry name" value="Ferritin-like_diiron"/>
</dbReference>
<feature type="binding site" evidence="8">
    <location>
        <position position="53"/>
    </location>
    <ligand>
        <name>Fe cation</name>
        <dbReference type="ChEBI" id="CHEBI:24875"/>
        <label>1</label>
    </ligand>
</feature>
<comment type="similarity">
    <text evidence="2 9">Belongs to the ferritin family. Prokaryotic subfamily.</text>
</comment>
<evidence type="ECO:0000256" key="4">
    <source>
        <dbReference type="ARBA" id="ARBA00022723"/>
    </source>
</evidence>
<evidence type="ECO:0000313" key="11">
    <source>
        <dbReference type="EMBL" id="KXG75006.1"/>
    </source>
</evidence>
<comment type="subcellular location">
    <subcellularLocation>
        <location evidence="9">Cytoplasm</location>
    </subcellularLocation>
</comment>
<keyword evidence="9" id="KW-0963">Cytoplasm</keyword>
<dbReference type="EC" id="1.16.3.2" evidence="9"/>
<dbReference type="RefSeq" id="WP_068556522.1">
    <property type="nucleotide sequence ID" value="NZ_LOEE01000042.1"/>
</dbReference>
<dbReference type="FunFam" id="1.20.1260.10:FF:000001">
    <property type="entry name" value="Non-heme ferritin"/>
    <property type="match status" value="1"/>
</dbReference>
<dbReference type="PANTHER" id="PTHR11431:SF127">
    <property type="entry name" value="BACTERIAL NON-HEME FERRITIN"/>
    <property type="match status" value="1"/>
</dbReference>
<dbReference type="EMBL" id="LOEE01000042">
    <property type="protein sequence ID" value="KXG75006.1"/>
    <property type="molecule type" value="Genomic_DNA"/>
</dbReference>
<evidence type="ECO:0000256" key="6">
    <source>
        <dbReference type="ARBA" id="ARBA00023004"/>
    </source>
</evidence>
<name>A0A140L381_9FIRM</name>
<keyword evidence="3 9" id="KW-0409">Iron storage</keyword>
<dbReference type="STRING" id="520762.AN619_19760"/>
<feature type="binding site" evidence="8">
    <location>
        <position position="127"/>
    </location>
    <ligand>
        <name>Fe cation</name>
        <dbReference type="ChEBI" id="CHEBI:24875"/>
        <label>1</label>
    </ligand>
</feature>
<comment type="function">
    <text evidence="1 9">Iron-storage protein.</text>
</comment>
<dbReference type="PANTHER" id="PTHR11431">
    <property type="entry name" value="FERRITIN"/>
    <property type="match status" value="1"/>
</dbReference>
<evidence type="ECO:0000313" key="12">
    <source>
        <dbReference type="Proteomes" id="UP000070456"/>
    </source>
</evidence>
<evidence type="ECO:0000256" key="3">
    <source>
        <dbReference type="ARBA" id="ARBA00022434"/>
    </source>
</evidence>
<dbReference type="OrthoDB" id="9801481at2"/>
<dbReference type="InterPro" id="IPR012347">
    <property type="entry name" value="Ferritin-like"/>
</dbReference>
<organism evidence="11 12">
    <name type="scientific">Thermotalea metallivorans</name>
    <dbReference type="NCBI Taxonomy" id="520762"/>
    <lineage>
        <taxon>Bacteria</taxon>
        <taxon>Bacillati</taxon>
        <taxon>Bacillota</taxon>
        <taxon>Clostridia</taxon>
        <taxon>Peptostreptococcales</taxon>
        <taxon>Thermotaleaceae</taxon>
        <taxon>Thermotalea</taxon>
    </lineage>
</organism>
<dbReference type="GO" id="GO:0005829">
    <property type="term" value="C:cytosol"/>
    <property type="evidence" value="ECO:0007669"/>
    <property type="project" value="TreeGrafter"/>
</dbReference>
<dbReference type="AlphaFoldDB" id="A0A140L381"/>
<dbReference type="PATRIC" id="fig|520762.4.peg.2176"/>
<gene>
    <name evidence="11" type="primary">ftnA</name>
    <name evidence="11" type="ORF">AN619_19760</name>
</gene>
<evidence type="ECO:0000256" key="7">
    <source>
        <dbReference type="ARBA" id="ARBA00048035"/>
    </source>
</evidence>
<evidence type="ECO:0000256" key="5">
    <source>
        <dbReference type="ARBA" id="ARBA00023002"/>
    </source>
</evidence>
<feature type="binding site" evidence="8">
    <location>
        <position position="17"/>
    </location>
    <ligand>
        <name>Fe cation</name>
        <dbReference type="ChEBI" id="CHEBI:24875"/>
        <label>1</label>
    </ligand>
</feature>
<feature type="binding site" evidence="8">
    <location>
        <position position="94"/>
    </location>
    <ligand>
        <name>Fe cation</name>
        <dbReference type="ChEBI" id="CHEBI:24875"/>
        <label>1</label>
    </ligand>
</feature>
<dbReference type="InterPro" id="IPR008331">
    <property type="entry name" value="Ferritin_DPS_dom"/>
</dbReference>
<dbReference type="Gene3D" id="1.20.1260.10">
    <property type="match status" value="1"/>
</dbReference>
<dbReference type="GO" id="GO:0042802">
    <property type="term" value="F:identical protein binding"/>
    <property type="evidence" value="ECO:0007669"/>
    <property type="project" value="UniProtKB-ARBA"/>
</dbReference>
<dbReference type="InterPro" id="IPR009078">
    <property type="entry name" value="Ferritin-like_SF"/>
</dbReference>
<keyword evidence="6 8" id="KW-0408">Iron</keyword>
<feature type="binding site" evidence="8">
    <location>
        <position position="50"/>
    </location>
    <ligand>
        <name>Fe cation</name>
        <dbReference type="ChEBI" id="CHEBI:24875"/>
        <label>1</label>
    </ligand>
</feature>
<sequence length="172" mass="20136">MISEKLMSELNEQLKHELFSSNLYLAMAAYCAEEDLMGFANFFRVQAEEERFHAMKFFDYIIEMNGRARIPAIDEPKNNFASILDAFRQAYTHEQFVTKRIYHLTDLAMEEREHATISFLKWFVDEQVEEESMFNGLVKKLERIADNPNALYMLDGELAQRTFTPPSDAKQA</sequence>
<evidence type="ECO:0000256" key="2">
    <source>
        <dbReference type="ARBA" id="ARBA00006950"/>
    </source>
</evidence>
<dbReference type="GO" id="GO:0008199">
    <property type="term" value="F:ferric iron binding"/>
    <property type="evidence" value="ECO:0007669"/>
    <property type="project" value="InterPro"/>
</dbReference>
<evidence type="ECO:0000256" key="9">
    <source>
        <dbReference type="RuleBase" id="RU361145"/>
    </source>
</evidence>
<evidence type="ECO:0000259" key="10">
    <source>
        <dbReference type="PROSITE" id="PS50905"/>
    </source>
</evidence>
<comment type="catalytic activity">
    <reaction evidence="7 9">
        <text>4 Fe(2+) + O2 + 6 H2O = 4 iron(III) oxide-hydroxide + 12 H(+)</text>
        <dbReference type="Rhea" id="RHEA:11972"/>
        <dbReference type="ChEBI" id="CHEBI:15377"/>
        <dbReference type="ChEBI" id="CHEBI:15378"/>
        <dbReference type="ChEBI" id="CHEBI:15379"/>
        <dbReference type="ChEBI" id="CHEBI:29033"/>
        <dbReference type="ChEBI" id="CHEBI:78619"/>
        <dbReference type="EC" id="1.16.3.2"/>
    </reaction>
</comment>
<dbReference type="GO" id="GO:0008198">
    <property type="term" value="F:ferrous iron binding"/>
    <property type="evidence" value="ECO:0007669"/>
    <property type="project" value="TreeGrafter"/>
</dbReference>
<keyword evidence="5 11" id="KW-0560">Oxidoreductase</keyword>
<accession>A0A140L381</accession>
<dbReference type="GO" id="GO:0006826">
    <property type="term" value="P:iron ion transport"/>
    <property type="evidence" value="ECO:0007669"/>
    <property type="project" value="InterPro"/>
</dbReference>
<dbReference type="GO" id="GO:0006879">
    <property type="term" value="P:intracellular iron ion homeostasis"/>
    <property type="evidence" value="ECO:0007669"/>
    <property type="project" value="UniProtKB-KW"/>
</dbReference>
<keyword evidence="12" id="KW-1185">Reference proteome</keyword>
<dbReference type="Proteomes" id="UP000070456">
    <property type="component" value="Unassembled WGS sequence"/>
</dbReference>
<dbReference type="CDD" id="cd01055">
    <property type="entry name" value="Nonheme_Ferritin"/>
    <property type="match status" value="1"/>
</dbReference>
<dbReference type="InterPro" id="IPR001519">
    <property type="entry name" value="Ferritin"/>
</dbReference>
<dbReference type="GO" id="GO:0004322">
    <property type="term" value="F:ferroxidase activity"/>
    <property type="evidence" value="ECO:0007669"/>
    <property type="project" value="TreeGrafter"/>
</dbReference>
<evidence type="ECO:0000256" key="8">
    <source>
        <dbReference type="PIRSR" id="PIRSR601519-1"/>
    </source>
</evidence>
<comment type="caution">
    <text evidence="11">The sequence shown here is derived from an EMBL/GenBank/DDBJ whole genome shotgun (WGS) entry which is preliminary data.</text>
</comment>
<dbReference type="SUPFAM" id="SSF47240">
    <property type="entry name" value="Ferritin-like"/>
    <property type="match status" value="1"/>
</dbReference>
<keyword evidence="4 8" id="KW-0479">Metal-binding</keyword>
<proteinExistence type="inferred from homology"/>
<dbReference type="PROSITE" id="PS50905">
    <property type="entry name" value="FERRITIN_LIKE"/>
    <property type="match status" value="1"/>
</dbReference>